<keyword evidence="1" id="KW-0472">Membrane</keyword>
<protein>
    <submittedName>
        <fullName evidence="2">Uncharacterized protein</fullName>
    </submittedName>
</protein>
<evidence type="ECO:0000313" key="3">
    <source>
        <dbReference type="Proteomes" id="UP000683559"/>
    </source>
</evidence>
<evidence type="ECO:0000256" key="1">
    <source>
        <dbReference type="SAM" id="Phobius"/>
    </source>
</evidence>
<evidence type="ECO:0000313" key="2">
    <source>
        <dbReference type="EMBL" id="QXE91269.1"/>
    </source>
</evidence>
<feature type="transmembrane region" description="Helical" evidence="1">
    <location>
        <begin position="138"/>
        <end position="155"/>
    </location>
</feature>
<feature type="transmembrane region" description="Helical" evidence="1">
    <location>
        <begin position="162"/>
        <end position="181"/>
    </location>
</feature>
<keyword evidence="3" id="KW-1185">Reference proteome</keyword>
<dbReference type="Proteomes" id="UP000683559">
    <property type="component" value="Chromosome"/>
</dbReference>
<dbReference type="EMBL" id="CP077683">
    <property type="protein sequence ID" value="QXE91269.1"/>
    <property type="molecule type" value="Genomic_DNA"/>
</dbReference>
<keyword evidence="1" id="KW-0812">Transmembrane</keyword>
<organism evidence="2 3">
    <name type="scientific">Geomonas subterranea</name>
    <dbReference type="NCBI Taxonomy" id="2847989"/>
    <lineage>
        <taxon>Bacteria</taxon>
        <taxon>Pseudomonadati</taxon>
        <taxon>Thermodesulfobacteriota</taxon>
        <taxon>Desulfuromonadia</taxon>
        <taxon>Geobacterales</taxon>
        <taxon>Geobacteraceae</taxon>
        <taxon>Geomonas</taxon>
    </lineage>
</organism>
<feature type="transmembrane region" description="Helical" evidence="1">
    <location>
        <begin position="70"/>
        <end position="96"/>
    </location>
</feature>
<accession>A0ABX8LLS0</accession>
<reference evidence="2 3" key="1">
    <citation type="submission" date="2021-06" db="EMBL/GenBank/DDBJ databases">
        <title>Gemonas diversity in paddy soil.</title>
        <authorList>
            <person name="Liu G."/>
        </authorList>
    </citation>
    <scope>NUCLEOTIDE SEQUENCE [LARGE SCALE GENOMIC DNA]</scope>
    <source>
        <strain evidence="2 3">RG2</strain>
    </source>
</reference>
<feature type="transmembrane region" description="Helical" evidence="1">
    <location>
        <begin position="108"/>
        <end position="126"/>
    </location>
</feature>
<keyword evidence="1" id="KW-1133">Transmembrane helix</keyword>
<sequence>MNESNPSDSDVNITHFEKAPLKYIAHNFGMLTGLITICSYMFERSYLETLKIESVCPPFSFVDYFNNTLIWLPLLLGPMFLGIIILCVILLIRYFINKIGSGAVVVRYAIYLIILIGSVLLSAIYIKQPYHGATDAPWGLGGLCSFVLMVVYKLKDSKKNNYVYLMSFALLLGTMIFSFFGQQRANEDVSKPKNIGFVTMKYNQKPIYCNVLRVYEKFAIINFPPSKTIQVIRTDEMGIIERMK</sequence>
<dbReference type="RefSeq" id="WP_217287854.1">
    <property type="nucleotide sequence ID" value="NZ_CP077683.1"/>
</dbReference>
<name>A0ABX8LLS0_9BACT</name>
<gene>
    <name evidence="2" type="ORF">KP001_01630</name>
</gene>
<proteinExistence type="predicted"/>